<feature type="domain" description="Peptidase M12A" evidence="19">
    <location>
        <begin position="83"/>
        <end position="287"/>
    </location>
</feature>
<evidence type="ECO:0000256" key="12">
    <source>
        <dbReference type="PIRSR" id="PIRSR001199-2"/>
    </source>
</evidence>
<dbReference type="InterPro" id="IPR015446">
    <property type="entry name" value="BMP_1/tolloid-like"/>
</dbReference>
<evidence type="ECO:0000256" key="1">
    <source>
        <dbReference type="ARBA" id="ARBA00022536"/>
    </source>
</evidence>
<evidence type="ECO:0000259" key="17">
    <source>
        <dbReference type="PROSITE" id="PS01180"/>
    </source>
</evidence>
<dbReference type="Pfam" id="PF00431">
    <property type="entry name" value="CUB"/>
    <property type="match status" value="6"/>
</dbReference>
<feature type="binding site" evidence="12 14">
    <location>
        <position position="178"/>
    </location>
    <ligand>
        <name>Zn(2+)</name>
        <dbReference type="ChEBI" id="CHEBI:29105"/>
        <note>catalytic</note>
    </ligand>
</feature>
<feature type="chain" id="PRO_5029935789" description="Metalloendopeptidase" evidence="15">
    <location>
        <begin position="26"/>
        <end position="972"/>
    </location>
</feature>
<sequence>MNVKSANALICFLMVLFEACKLVDGLRNIQVRLDVPTSVPHRTSEDKNDPCKADRILDMARSRTENFTPHHRQTRHRRRHRRAATAESRRKWTYGVIPFVIDEQYSGEQASLFKQAMRHWENLTCVTFIEKEYAPEFPNYIYITVGPCGCCSFVGMKGDGRQDLSLGKRCDKFGIAVHELGHAIGFWHEHTRPDRDDYIDLLEENVQDGQLYNFDKMNKVDVESFDEPYDFASVMHYSSFTFSKSSRLETLVPKKSHWIDGRPPEIGQRLTLSNGDIRQTKKLYSCPACGKTLMNENGTLSSPFTEKAVRCVWRIVGSPGDKVILNITRINIKPSDGCRYDYLEVREGFYHGSKLIGRFCGRALPPTITSSTTRLWVSYRASSNRNDFKANYELRCGGDIGGVKGEITSPNYPNLYFNNKDCIWRITVSENAVVGLRINNLMLERHEKCLYDFLEIRDGHSNTSKIIGRYCSHHPKAFVIRSRTNRMSLRFVSDASVEQPGFSATYYEEVDECSGAHGCESICVNTLGSYHCECHLGFDLLPDGKSCAYRCGGRIEQSSGVLQSPNYPELYPTEKTCIWEIVAPKMYKITLNFTHFDVEGVSNSNCTYDSLQIFSGSMTEKYERKASYVTVNNERKRLPFLHSTLCGYVIPRPITSLTNVMTVKFKSDYTIAKTGFVGVFTTDFDECEIMNGGCGHGCKNVIGSYQCYCLPGYVLHSNKHDCKEGLCKHDVNTSYGHIMSHNYPEPYDSRRTCVWNITCTNGHRVKLAFTDFELEKISDNKVCKYDYIKIFDGPSDVSSEIGKYCGVEKPPPILSSSNHMFIRFFTDTSVQKKGFHAIHSTVCGGKLLASFDKSRFYSHSTYGDNNYSSKQSCEWTIYSDIRNARIKLRFVHFDIEKDTNCNYDYVELYDGREKGKAFGRYCGMNESRLQNFISSSNYMLVLFKTDDTIHKKGFVAEYSLADDADTIGYHHF</sequence>
<dbReference type="SUPFAM" id="SSF55486">
    <property type="entry name" value="Metalloproteases ('zincins'), catalytic domain"/>
    <property type="match status" value="1"/>
</dbReference>
<protein>
    <recommendedName>
        <fullName evidence="15">Metalloendopeptidase</fullName>
        <ecNumber evidence="15">3.4.24.-</ecNumber>
    </recommendedName>
</protein>
<keyword evidence="4 15" id="KW-0732">Signal</keyword>
<feature type="domain" description="CUB" evidence="17">
    <location>
        <begin position="727"/>
        <end position="842"/>
    </location>
</feature>
<keyword evidence="1 13" id="KW-0245">EGF-like domain</keyword>
<dbReference type="InterPro" id="IPR001881">
    <property type="entry name" value="EGF-like_Ca-bd_dom"/>
</dbReference>
<keyword evidence="10" id="KW-0325">Glycoprotein</keyword>
<evidence type="ECO:0000256" key="3">
    <source>
        <dbReference type="ARBA" id="ARBA00022723"/>
    </source>
</evidence>
<comment type="caution">
    <text evidence="20">The sequence shown here is derived from an EMBL/GenBank/DDBJ whole genome shotgun (WGS) entry which is preliminary data.</text>
</comment>
<evidence type="ECO:0000256" key="4">
    <source>
        <dbReference type="ARBA" id="ARBA00022729"/>
    </source>
</evidence>
<dbReference type="SUPFAM" id="SSF49854">
    <property type="entry name" value="Spermadhesin, CUB domain"/>
    <property type="match status" value="5"/>
</dbReference>
<keyword evidence="5" id="KW-0677">Repeat</keyword>
<dbReference type="EC" id="3.4.24.-" evidence="15"/>
<keyword evidence="2 14" id="KW-0645">Protease</keyword>
<feature type="disulfide bond" evidence="14">
    <location>
        <begin position="148"/>
        <end position="170"/>
    </location>
</feature>
<evidence type="ECO:0000256" key="16">
    <source>
        <dbReference type="SAM" id="MobiDB-lite"/>
    </source>
</evidence>
<dbReference type="Gene3D" id="3.40.390.10">
    <property type="entry name" value="Collagenase (Catalytic Domain)"/>
    <property type="match status" value="1"/>
</dbReference>
<dbReference type="FunFam" id="2.60.120.290:FF:000003">
    <property type="entry name" value="Neuropilin"/>
    <property type="match status" value="1"/>
</dbReference>
<dbReference type="InterPro" id="IPR024079">
    <property type="entry name" value="MetalloPept_cat_dom_sf"/>
</dbReference>
<evidence type="ECO:0000256" key="8">
    <source>
        <dbReference type="ARBA" id="ARBA00023049"/>
    </source>
</evidence>
<evidence type="ECO:0000256" key="13">
    <source>
        <dbReference type="PROSITE-ProRule" id="PRU00076"/>
    </source>
</evidence>
<dbReference type="GO" id="GO:0004222">
    <property type="term" value="F:metalloendopeptidase activity"/>
    <property type="evidence" value="ECO:0007669"/>
    <property type="project" value="UniProtKB-UniRule"/>
</dbReference>
<dbReference type="InterPro" id="IPR000859">
    <property type="entry name" value="CUB_dom"/>
</dbReference>
<feature type="disulfide bond" evidence="13">
    <location>
        <begin position="513"/>
        <end position="523"/>
    </location>
</feature>
<dbReference type="SMART" id="SM00042">
    <property type="entry name" value="CUB"/>
    <property type="match status" value="5"/>
</dbReference>
<name>A0A7I8WCF3_9ANNE</name>
<dbReference type="GO" id="GO:0005615">
    <property type="term" value="C:extracellular space"/>
    <property type="evidence" value="ECO:0007669"/>
    <property type="project" value="TreeGrafter"/>
</dbReference>
<comment type="cofactor">
    <cofactor evidence="14 15">
        <name>Zn(2+)</name>
        <dbReference type="ChEBI" id="CHEBI:29105"/>
    </cofactor>
    <text evidence="14 15">Binds 1 zinc ion per subunit.</text>
</comment>
<dbReference type="FunFam" id="2.60.120.290:FF:000005">
    <property type="entry name" value="Procollagen C-endopeptidase enhancer 1"/>
    <property type="match status" value="1"/>
</dbReference>
<keyword evidence="9 13" id="KW-1015">Disulfide bond</keyword>
<dbReference type="Gene3D" id="2.10.25.10">
    <property type="entry name" value="Laminin"/>
    <property type="match status" value="2"/>
</dbReference>
<evidence type="ECO:0000256" key="10">
    <source>
        <dbReference type="ARBA" id="ARBA00023180"/>
    </source>
</evidence>
<feature type="signal peptide" evidence="15">
    <location>
        <begin position="1"/>
        <end position="25"/>
    </location>
</feature>
<dbReference type="InterPro" id="IPR049883">
    <property type="entry name" value="NOTCH1_EGF-like"/>
</dbReference>
<feature type="domain" description="CUB" evidence="17">
    <location>
        <begin position="551"/>
        <end position="683"/>
    </location>
</feature>
<dbReference type="FunFam" id="2.60.120.290:FF:000013">
    <property type="entry name" value="Membrane frizzled-related protein"/>
    <property type="match status" value="2"/>
</dbReference>
<evidence type="ECO:0000256" key="6">
    <source>
        <dbReference type="ARBA" id="ARBA00022801"/>
    </source>
</evidence>
<proteinExistence type="predicted"/>
<dbReference type="PIRSF" id="PIRSF001199">
    <property type="entry name" value="BMP_1/tolloid-like"/>
    <property type="match status" value="1"/>
</dbReference>
<feature type="domain" description="EGF-like" evidence="18">
    <location>
        <begin position="509"/>
        <end position="548"/>
    </location>
</feature>
<dbReference type="PROSITE" id="PS01187">
    <property type="entry name" value="EGF_CA"/>
    <property type="match status" value="2"/>
</dbReference>
<dbReference type="InterPro" id="IPR018097">
    <property type="entry name" value="EGF_Ca-bd_CS"/>
</dbReference>
<feature type="binding site" evidence="12 14">
    <location>
        <position position="188"/>
    </location>
    <ligand>
        <name>Zn(2+)</name>
        <dbReference type="ChEBI" id="CHEBI:29105"/>
        <note>catalytic</note>
    </ligand>
</feature>
<feature type="active site" evidence="11 14">
    <location>
        <position position="179"/>
    </location>
</feature>
<comment type="caution">
    <text evidence="13">Lacks conserved residue(s) required for the propagation of feature annotation.</text>
</comment>
<dbReference type="EMBL" id="CAJFCJ010000029">
    <property type="protein sequence ID" value="CAD5125857.1"/>
    <property type="molecule type" value="Genomic_DNA"/>
</dbReference>
<dbReference type="InterPro" id="IPR000152">
    <property type="entry name" value="EGF-type_Asp/Asn_hydroxyl_site"/>
</dbReference>
<dbReference type="PANTHER" id="PTHR24255">
    <property type="entry name" value="COMPLEMENT COMPONENT 1, S SUBCOMPONENT-RELATED"/>
    <property type="match status" value="1"/>
</dbReference>
<evidence type="ECO:0000256" key="7">
    <source>
        <dbReference type="ARBA" id="ARBA00022833"/>
    </source>
</evidence>
<evidence type="ECO:0000259" key="19">
    <source>
        <dbReference type="PROSITE" id="PS51864"/>
    </source>
</evidence>
<dbReference type="InterPro" id="IPR035914">
    <property type="entry name" value="Sperma_CUB_dom_sf"/>
</dbReference>
<reference evidence="20 21" key="1">
    <citation type="submission" date="2020-08" db="EMBL/GenBank/DDBJ databases">
        <authorList>
            <person name="Hejnol A."/>
        </authorList>
    </citation>
    <scope>NUCLEOTIDE SEQUENCE [LARGE SCALE GENOMIC DNA]</scope>
</reference>
<dbReference type="PROSITE" id="PS50026">
    <property type="entry name" value="EGF_3"/>
    <property type="match status" value="1"/>
</dbReference>
<accession>A0A7I8WCF3</accession>
<dbReference type="PROSITE" id="PS01180">
    <property type="entry name" value="CUB"/>
    <property type="match status" value="5"/>
</dbReference>
<dbReference type="Gene3D" id="2.60.120.290">
    <property type="entry name" value="Spermadhesin, CUB domain"/>
    <property type="match status" value="5"/>
</dbReference>
<dbReference type="Pfam" id="PF07645">
    <property type="entry name" value="EGF_CA"/>
    <property type="match status" value="2"/>
</dbReference>
<feature type="domain" description="CUB" evidence="17">
    <location>
        <begin position="843"/>
        <end position="961"/>
    </location>
</feature>
<organism evidence="20 21">
    <name type="scientific">Dimorphilus gyrociliatus</name>
    <dbReference type="NCBI Taxonomy" id="2664684"/>
    <lineage>
        <taxon>Eukaryota</taxon>
        <taxon>Metazoa</taxon>
        <taxon>Spiralia</taxon>
        <taxon>Lophotrochozoa</taxon>
        <taxon>Annelida</taxon>
        <taxon>Polychaeta</taxon>
        <taxon>Polychaeta incertae sedis</taxon>
        <taxon>Dinophilidae</taxon>
        <taxon>Dimorphilus</taxon>
    </lineage>
</organism>
<evidence type="ECO:0000256" key="15">
    <source>
        <dbReference type="RuleBase" id="RU361183"/>
    </source>
</evidence>
<evidence type="ECO:0000256" key="11">
    <source>
        <dbReference type="PIRSR" id="PIRSR001199-1"/>
    </source>
</evidence>
<feature type="disulfide bond" evidence="14">
    <location>
        <begin position="150"/>
        <end position="151"/>
    </location>
</feature>
<dbReference type="AlphaFoldDB" id="A0A7I8WCF3"/>
<dbReference type="GO" id="GO:0005509">
    <property type="term" value="F:calcium ion binding"/>
    <property type="evidence" value="ECO:0007669"/>
    <property type="project" value="InterPro"/>
</dbReference>
<dbReference type="SMART" id="SM00179">
    <property type="entry name" value="EGF_CA"/>
    <property type="match status" value="2"/>
</dbReference>
<keyword evidence="8 14" id="KW-0482">Metalloprotease</keyword>
<dbReference type="InterPro" id="IPR006026">
    <property type="entry name" value="Peptidase_Metallo"/>
</dbReference>
<keyword evidence="3 12" id="KW-0479">Metal-binding</keyword>
<feature type="domain" description="CUB" evidence="17">
    <location>
        <begin position="289"/>
        <end position="395"/>
    </location>
</feature>
<dbReference type="SUPFAM" id="SSF57196">
    <property type="entry name" value="EGF/Laminin"/>
    <property type="match status" value="2"/>
</dbReference>
<dbReference type="PROSITE" id="PS51864">
    <property type="entry name" value="ASTACIN"/>
    <property type="match status" value="1"/>
</dbReference>
<evidence type="ECO:0000259" key="18">
    <source>
        <dbReference type="PROSITE" id="PS50026"/>
    </source>
</evidence>
<dbReference type="Proteomes" id="UP000549394">
    <property type="component" value="Unassembled WGS sequence"/>
</dbReference>
<dbReference type="SMART" id="SM00181">
    <property type="entry name" value="EGF"/>
    <property type="match status" value="2"/>
</dbReference>
<evidence type="ECO:0000256" key="9">
    <source>
        <dbReference type="ARBA" id="ARBA00023157"/>
    </source>
</evidence>
<dbReference type="PRINTS" id="PR00480">
    <property type="entry name" value="ASTACIN"/>
</dbReference>
<keyword evidence="6 14" id="KW-0378">Hydrolase</keyword>
<dbReference type="FunFam" id="2.10.25.10:FF:000240">
    <property type="entry name" value="Vitamin K-dependent protein S"/>
    <property type="match status" value="1"/>
</dbReference>
<dbReference type="GO" id="GO:0004252">
    <property type="term" value="F:serine-type endopeptidase activity"/>
    <property type="evidence" value="ECO:0007669"/>
    <property type="project" value="TreeGrafter"/>
</dbReference>
<dbReference type="Pfam" id="PF01400">
    <property type="entry name" value="Astacin"/>
    <property type="match status" value="1"/>
</dbReference>
<keyword evidence="21" id="KW-1185">Reference proteome</keyword>
<dbReference type="PANTHER" id="PTHR24255:SF31">
    <property type="entry name" value="CUBILIN-LIKE PROTEIN"/>
    <property type="match status" value="1"/>
</dbReference>
<dbReference type="CDD" id="cd00054">
    <property type="entry name" value="EGF_CA"/>
    <property type="match status" value="2"/>
</dbReference>
<dbReference type="SMART" id="SM00235">
    <property type="entry name" value="ZnMc"/>
    <property type="match status" value="1"/>
</dbReference>
<dbReference type="GO" id="GO:0008270">
    <property type="term" value="F:zinc ion binding"/>
    <property type="evidence" value="ECO:0007669"/>
    <property type="project" value="UniProtKB-UniRule"/>
</dbReference>
<keyword evidence="7 12" id="KW-0862">Zinc</keyword>
<feature type="compositionally biased region" description="Basic residues" evidence="16">
    <location>
        <begin position="69"/>
        <end position="83"/>
    </location>
</feature>
<dbReference type="InterPro" id="IPR001506">
    <property type="entry name" value="Peptidase_M12A"/>
</dbReference>
<gene>
    <name evidence="20" type="ORF">DGYR_LOCUS13166</name>
</gene>
<feature type="region of interest" description="Disordered" evidence="16">
    <location>
        <begin position="67"/>
        <end position="86"/>
    </location>
</feature>
<dbReference type="CDD" id="cd00041">
    <property type="entry name" value="CUB"/>
    <property type="match status" value="5"/>
</dbReference>
<dbReference type="PROSITE" id="PS00010">
    <property type="entry name" value="ASX_HYDROXYL"/>
    <property type="match status" value="2"/>
</dbReference>
<evidence type="ECO:0000256" key="2">
    <source>
        <dbReference type="ARBA" id="ARBA00022670"/>
    </source>
</evidence>
<evidence type="ECO:0000256" key="14">
    <source>
        <dbReference type="PROSITE-ProRule" id="PRU01211"/>
    </source>
</evidence>
<evidence type="ECO:0000256" key="5">
    <source>
        <dbReference type="ARBA" id="ARBA00022737"/>
    </source>
</evidence>
<dbReference type="InterPro" id="IPR000742">
    <property type="entry name" value="EGF"/>
</dbReference>
<dbReference type="OrthoDB" id="431034at2759"/>
<feature type="domain" description="CUB" evidence="17">
    <location>
        <begin position="396"/>
        <end position="509"/>
    </location>
</feature>
<feature type="binding site" evidence="12 14">
    <location>
        <position position="182"/>
    </location>
    <ligand>
        <name>Zn(2+)</name>
        <dbReference type="ChEBI" id="CHEBI:29105"/>
        <note>catalytic</note>
    </ligand>
</feature>
<evidence type="ECO:0000313" key="21">
    <source>
        <dbReference type="Proteomes" id="UP000549394"/>
    </source>
</evidence>
<dbReference type="GO" id="GO:0006508">
    <property type="term" value="P:proteolysis"/>
    <property type="evidence" value="ECO:0007669"/>
    <property type="project" value="UniProtKB-KW"/>
</dbReference>
<evidence type="ECO:0000313" key="20">
    <source>
        <dbReference type="EMBL" id="CAD5125857.1"/>
    </source>
</evidence>
<dbReference type="PROSITE" id="PS01186">
    <property type="entry name" value="EGF_2"/>
    <property type="match status" value="2"/>
</dbReference>